<reference evidence="2 3" key="1">
    <citation type="journal article" date="2023" name="Plants (Basel)">
        <title>Bridging the Gap: Combining Genomics and Transcriptomics Approaches to Understand Stylosanthes scabra, an Orphan Legume from the Brazilian Caatinga.</title>
        <authorList>
            <person name="Ferreira-Neto J.R.C."/>
            <person name="da Silva M.D."/>
            <person name="Binneck E."/>
            <person name="de Melo N.F."/>
            <person name="da Silva R.H."/>
            <person name="de Melo A.L.T.M."/>
            <person name="Pandolfi V."/>
            <person name="Bustamante F.O."/>
            <person name="Brasileiro-Vidal A.C."/>
            <person name="Benko-Iseppon A.M."/>
        </authorList>
    </citation>
    <scope>NUCLEOTIDE SEQUENCE [LARGE SCALE GENOMIC DNA]</scope>
    <source>
        <tissue evidence="2">Leaves</tissue>
    </source>
</reference>
<comment type="caution">
    <text evidence="2">The sequence shown here is derived from an EMBL/GenBank/DDBJ whole genome shotgun (WGS) entry which is preliminary data.</text>
</comment>
<protein>
    <submittedName>
        <fullName evidence="2">Uncharacterized protein</fullName>
    </submittedName>
</protein>
<feature type="compositionally biased region" description="Polar residues" evidence="1">
    <location>
        <begin position="66"/>
        <end position="94"/>
    </location>
</feature>
<feature type="compositionally biased region" description="Basic and acidic residues" evidence="1">
    <location>
        <begin position="112"/>
        <end position="129"/>
    </location>
</feature>
<organism evidence="2 3">
    <name type="scientific">Stylosanthes scabra</name>
    <dbReference type="NCBI Taxonomy" id="79078"/>
    <lineage>
        <taxon>Eukaryota</taxon>
        <taxon>Viridiplantae</taxon>
        <taxon>Streptophyta</taxon>
        <taxon>Embryophyta</taxon>
        <taxon>Tracheophyta</taxon>
        <taxon>Spermatophyta</taxon>
        <taxon>Magnoliopsida</taxon>
        <taxon>eudicotyledons</taxon>
        <taxon>Gunneridae</taxon>
        <taxon>Pentapetalae</taxon>
        <taxon>rosids</taxon>
        <taxon>fabids</taxon>
        <taxon>Fabales</taxon>
        <taxon>Fabaceae</taxon>
        <taxon>Papilionoideae</taxon>
        <taxon>50 kb inversion clade</taxon>
        <taxon>dalbergioids sensu lato</taxon>
        <taxon>Dalbergieae</taxon>
        <taxon>Pterocarpus clade</taxon>
        <taxon>Stylosanthes</taxon>
    </lineage>
</organism>
<sequence>MGSDVIYYEYEKRENVRFDHDRPYEIPIEALMTDKVLSSSKDEKSSTQNSSSSRHPTPRYSPRGMPSSQRVSLTSSAKGTSSFRYRMASSSLSKPESWELIPPSEGWMCNGDNEKEIGGMKPTVKKEVSSEEDPEEEEDPKEEDPEDEGKESEEEDEDSEKGIPASPSLPMDIDADEDYLYYIEELERLREPSPPRSSQSSLLDTPAEASDRQSDGHNASSYDLSRVWPTPSCGPSV</sequence>
<proteinExistence type="predicted"/>
<name>A0ABU6SC62_9FABA</name>
<accession>A0ABU6SC62</accession>
<evidence type="ECO:0000256" key="1">
    <source>
        <dbReference type="SAM" id="MobiDB-lite"/>
    </source>
</evidence>
<evidence type="ECO:0000313" key="2">
    <source>
        <dbReference type="EMBL" id="MED6133816.1"/>
    </source>
</evidence>
<gene>
    <name evidence="2" type="ORF">PIB30_031713</name>
</gene>
<dbReference type="Proteomes" id="UP001341840">
    <property type="component" value="Unassembled WGS sequence"/>
</dbReference>
<feature type="region of interest" description="Disordered" evidence="1">
    <location>
        <begin position="33"/>
        <end position="237"/>
    </location>
</feature>
<keyword evidence="3" id="KW-1185">Reference proteome</keyword>
<evidence type="ECO:0000313" key="3">
    <source>
        <dbReference type="Proteomes" id="UP001341840"/>
    </source>
</evidence>
<feature type="compositionally biased region" description="Acidic residues" evidence="1">
    <location>
        <begin position="130"/>
        <end position="159"/>
    </location>
</feature>
<dbReference type="EMBL" id="JASCZI010060552">
    <property type="protein sequence ID" value="MED6133816.1"/>
    <property type="molecule type" value="Genomic_DNA"/>
</dbReference>
<feature type="compositionally biased region" description="Polar residues" evidence="1">
    <location>
        <begin position="46"/>
        <end position="55"/>
    </location>
</feature>